<evidence type="ECO:0000259" key="4">
    <source>
        <dbReference type="PROSITE" id="PS50932"/>
    </source>
</evidence>
<evidence type="ECO:0000256" key="2">
    <source>
        <dbReference type="ARBA" id="ARBA00023125"/>
    </source>
</evidence>
<keyword evidence="1" id="KW-0805">Transcription regulation</keyword>
<dbReference type="SUPFAM" id="SSF53822">
    <property type="entry name" value="Periplasmic binding protein-like I"/>
    <property type="match status" value="1"/>
</dbReference>
<gene>
    <name evidence="5" type="ORF">GCM10022257_13120</name>
</gene>
<dbReference type="Gene3D" id="3.40.50.2300">
    <property type="match status" value="2"/>
</dbReference>
<dbReference type="Proteomes" id="UP001500027">
    <property type="component" value="Unassembled WGS sequence"/>
</dbReference>
<keyword evidence="6" id="KW-1185">Reference proteome</keyword>
<evidence type="ECO:0000256" key="1">
    <source>
        <dbReference type="ARBA" id="ARBA00023015"/>
    </source>
</evidence>
<sequence length="340" mass="38073">MKREVTTLKKLAQELKLSTSTISRALNDHPDISDLTKDKVKKLASELNYVPNIFAKGFRQHKTNIIGVLVPNITHYFTDTMLRGILAEASAQGYKVIISESNNDIIKQTEMLNTLLQFNVDGILMSISKMTRSVDSILNIIDKIPLILFDKASNKIPCSQIVTNEEESAYNAIEHLINIGKKRIAIIKESEYSYTSERRYAGYIRALKEHNLPIDEKLIISVDDISLKQGKRMTNLLLSIQNRPDAIFSITDSAAIGVIQTLKKFNIKIPEEIAVVGFSNSSHSTIIEPNLTTIDQPGERIGTTAVKYLIEEINNPSETISIKTIEIKGTLIIRDSTFKA</sequence>
<evidence type="ECO:0000313" key="5">
    <source>
        <dbReference type="EMBL" id="GAA4269211.1"/>
    </source>
</evidence>
<dbReference type="InterPro" id="IPR010982">
    <property type="entry name" value="Lambda_DNA-bd_dom_sf"/>
</dbReference>
<dbReference type="PROSITE" id="PS50932">
    <property type="entry name" value="HTH_LACI_2"/>
    <property type="match status" value="1"/>
</dbReference>
<dbReference type="Gene3D" id="1.10.260.40">
    <property type="entry name" value="lambda repressor-like DNA-binding domains"/>
    <property type="match status" value="1"/>
</dbReference>
<organism evidence="5 6">
    <name type="scientific">Hyunsoonleella aestuarii</name>
    <dbReference type="NCBI Taxonomy" id="912802"/>
    <lineage>
        <taxon>Bacteria</taxon>
        <taxon>Pseudomonadati</taxon>
        <taxon>Bacteroidota</taxon>
        <taxon>Flavobacteriia</taxon>
        <taxon>Flavobacteriales</taxon>
        <taxon>Flavobacteriaceae</taxon>
    </lineage>
</organism>
<dbReference type="Pfam" id="PF13377">
    <property type="entry name" value="Peripla_BP_3"/>
    <property type="match status" value="1"/>
</dbReference>
<dbReference type="EMBL" id="BAABAV010000001">
    <property type="protein sequence ID" value="GAA4269211.1"/>
    <property type="molecule type" value="Genomic_DNA"/>
</dbReference>
<comment type="caution">
    <text evidence="5">The sequence shown here is derived from an EMBL/GenBank/DDBJ whole genome shotgun (WGS) entry which is preliminary data.</text>
</comment>
<dbReference type="InterPro" id="IPR000843">
    <property type="entry name" value="HTH_LacI"/>
</dbReference>
<evidence type="ECO:0000313" key="6">
    <source>
        <dbReference type="Proteomes" id="UP001500027"/>
    </source>
</evidence>
<dbReference type="PANTHER" id="PTHR30146:SF109">
    <property type="entry name" value="HTH-TYPE TRANSCRIPTIONAL REGULATOR GALS"/>
    <property type="match status" value="1"/>
</dbReference>
<dbReference type="RefSeq" id="WP_139000886.1">
    <property type="nucleotide sequence ID" value="NZ_BAABAV010000001.1"/>
</dbReference>
<keyword evidence="3" id="KW-0804">Transcription</keyword>
<dbReference type="CDD" id="cd06267">
    <property type="entry name" value="PBP1_LacI_sugar_binding-like"/>
    <property type="match status" value="1"/>
</dbReference>
<reference evidence="6" key="1">
    <citation type="journal article" date="2019" name="Int. J. Syst. Evol. Microbiol.">
        <title>The Global Catalogue of Microorganisms (GCM) 10K type strain sequencing project: providing services to taxonomists for standard genome sequencing and annotation.</title>
        <authorList>
            <consortium name="The Broad Institute Genomics Platform"/>
            <consortium name="The Broad Institute Genome Sequencing Center for Infectious Disease"/>
            <person name="Wu L."/>
            <person name="Ma J."/>
        </authorList>
    </citation>
    <scope>NUCLEOTIDE SEQUENCE [LARGE SCALE GENOMIC DNA]</scope>
    <source>
        <strain evidence="6">JCM 17452</strain>
    </source>
</reference>
<accession>A0ABP8EAD7</accession>
<proteinExistence type="predicted"/>
<dbReference type="CDD" id="cd01392">
    <property type="entry name" value="HTH_LacI"/>
    <property type="match status" value="1"/>
</dbReference>
<name>A0ABP8EAD7_9FLAO</name>
<dbReference type="InterPro" id="IPR046335">
    <property type="entry name" value="LacI/GalR-like_sensor"/>
</dbReference>
<dbReference type="Pfam" id="PF00356">
    <property type="entry name" value="LacI"/>
    <property type="match status" value="1"/>
</dbReference>
<keyword evidence="2 5" id="KW-0238">DNA-binding</keyword>
<protein>
    <submittedName>
        <fullName evidence="5">LacI family DNA-binding transcriptional regulator</fullName>
    </submittedName>
</protein>
<evidence type="ECO:0000256" key="3">
    <source>
        <dbReference type="ARBA" id="ARBA00023163"/>
    </source>
</evidence>
<dbReference type="InterPro" id="IPR028082">
    <property type="entry name" value="Peripla_BP_I"/>
</dbReference>
<dbReference type="GO" id="GO:0003677">
    <property type="term" value="F:DNA binding"/>
    <property type="evidence" value="ECO:0007669"/>
    <property type="project" value="UniProtKB-KW"/>
</dbReference>
<dbReference type="SMART" id="SM00354">
    <property type="entry name" value="HTH_LACI"/>
    <property type="match status" value="1"/>
</dbReference>
<feature type="domain" description="HTH lacI-type" evidence="4">
    <location>
        <begin position="6"/>
        <end position="60"/>
    </location>
</feature>
<dbReference type="PANTHER" id="PTHR30146">
    <property type="entry name" value="LACI-RELATED TRANSCRIPTIONAL REPRESSOR"/>
    <property type="match status" value="1"/>
</dbReference>
<dbReference type="SUPFAM" id="SSF47413">
    <property type="entry name" value="lambda repressor-like DNA-binding domains"/>
    <property type="match status" value="1"/>
</dbReference>